<dbReference type="InterPro" id="IPR013785">
    <property type="entry name" value="Aldolase_TIM"/>
</dbReference>
<organism evidence="6 7">
    <name type="scientific">Cryptosporangium phraense</name>
    <dbReference type="NCBI Taxonomy" id="2593070"/>
    <lineage>
        <taxon>Bacteria</taxon>
        <taxon>Bacillati</taxon>
        <taxon>Actinomycetota</taxon>
        <taxon>Actinomycetes</taxon>
        <taxon>Cryptosporangiales</taxon>
        <taxon>Cryptosporangiaceae</taxon>
        <taxon>Cryptosporangium</taxon>
    </lineage>
</organism>
<keyword evidence="3" id="KW-0408">Iron</keyword>
<dbReference type="OrthoDB" id="9782387at2"/>
<keyword evidence="1" id="KW-0949">S-adenosyl-L-methionine</keyword>
<dbReference type="GO" id="GO:0051536">
    <property type="term" value="F:iron-sulfur cluster binding"/>
    <property type="evidence" value="ECO:0007669"/>
    <property type="project" value="UniProtKB-KW"/>
</dbReference>
<sequence length="294" mass="31159">MWKIRLSEAGVHLFDRATGMNILLDEVDVPMEQFARAPRYVSIALTNVCGYCYAPKQAAALDLDRVVSWAVELDGAGCLGVGFGGGEPTAYRRFADLCARVAGTTSLAVTFTTHGHRITPGLADELRGSVHFARLSVDGVGETYERLRGRPFAAVTTAAARLRSIAPLGINTVVNSDTIEELDDLAAFAVDAGASELLLLPEQPTAAVAGISDADAGRLAQWIRASRLPLRLAISRSGLEESVPAVEVVPGEQPLDAYLHVDATGVLRRNSYAEVGVPVGESIMSAVQAFKEAA</sequence>
<evidence type="ECO:0000256" key="1">
    <source>
        <dbReference type="ARBA" id="ARBA00022691"/>
    </source>
</evidence>
<protein>
    <submittedName>
        <fullName evidence="6">Radical SAM protein</fullName>
    </submittedName>
</protein>
<keyword evidence="4" id="KW-0411">Iron-sulfur</keyword>
<dbReference type="InterPro" id="IPR058240">
    <property type="entry name" value="rSAM_sf"/>
</dbReference>
<keyword evidence="2" id="KW-0479">Metal-binding</keyword>
<proteinExistence type="predicted"/>
<evidence type="ECO:0000256" key="3">
    <source>
        <dbReference type="ARBA" id="ARBA00023004"/>
    </source>
</evidence>
<evidence type="ECO:0000313" key="6">
    <source>
        <dbReference type="EMBL" id="TQS42772.1"/>
    </source>
</evidence>
<gene>
    <name evidence="6" type="ORF">FL583_22165</name>
</gene>
<dbReference type="GO" id="GO:0003824">
    <property type="term" value="F:catalytic activity"/>
    <property type="evidence" value="ECO:0007669"/>
    <property type="project" value="InterPro"/>
</dbReference>
<evidence type="ECO:0000256" key="2">
    <source>
        <dbReference type="ARBA" id="ARBA00022723"/>
    </source>
</evidence>
<feature type="domain" description="Radical SAM core" evidence="5">
    <location>
        <begin position="33"/>
        <end position="240"/>
    </location>
</feature>
<keyword evidence="7" id="KW-1185">Reference proteome</keyword>
<dbReference type="Proteomes" id="UP000317982">
    <property type="component" value="Unassembled WGS sequence"/>
</dbReference>
<dbReference type="Gene3D" id="3.20.20.70">
    <property type="entry name" value="Aldolase class I"/>
    <property type="match status" value="1"/>
</dbReference>
<dbReference type="InterPro" id="IPR007197">
    <property type="entry name" value="rSAM"/>
</dbReference>
<dbReference type="RefSeq" id="WP_142706641.1">
    <property type="nucleotide sequence ID" value="NZ_VIRS01000016.1"/>
</dbReference>
<dbReference type="SUPFAM" id="SSF102114">
    <property type="entry name" value="Radical SAM enzymes"/>
    <property type="match status" value="1"/>
</dbReference>
<dbReference type="InParanoid" id="A0A545AN71"/>
<dbReference type="InterPro" id="IPR050377">
    <property type="entry name" value="Radical_SAM_PqqE_MftC-like"/>
</dbReference>
<dbReference type="GO" id="GO:0046872">
    <property type="term" value="F:metal ion binding"/>
    <property type="evidence" value="ECO:0007669"/>
    <property type="project" value="UniProtKB-KW"/>
</dbReference>
<evidence type="ECO:0000256" key="4">
    <source>
        <dbReference type="ARBA" id="ARBA00023014"/>
    </source>
</evidence>
<dbReference type="AlphaFoldDB" id="A0A545AN71"/>
<evidence type="ECO:0000313" key="7">
    <source>
        <dbReference type="Proteomes" id="UP000317982"/>
    </source>
</evidence>
<accession>A0A545AN71</accession>
<comment type="caution">
    <text evidence="6">The sequence shown here is derived from an EMBL/GenBank/DDBJ whole genome shotgun (WGS) entry which is preliminary data.</text>
</comment>
<evidence type="ECO:0000259" key="5">
    <source>
        <dbReference type="PROSITE" id="PS51918"/>
    </source>
</evidence>
<reference evidence="6 7" key="1">
    <citation type="submission" date="2019-07" db="EMBL/GenBank/DDBJ databases">
        <title>Cryptosporangium phraense sp. nov., isolated from plant litter.</title>
        <authorList>
            <person name="Suriyachadkun C."/>
        </authorList>
    </citation>
    <scope>NUCLEOTIDE SEQUENCE [LARGE SCALE GENOMIC DNA]</scope>
    <source>
        <strain evidence="6 7">A-T 5661</strain>
    </source>
</reference>
<dbReference type="PANTHER" id="PTHR11228:SF7">
    <property type="entry name" value="PQQA PEPTIDE CYCLASE"/>
    <property type="match status" value="1"/>
</dbReference>
<dbReference type="Pfam" id="PF04055">
    <property type="entry name" value="Radical_SAM"/>
    <property type="match status" value="1"/>
</dbReference>
<dbReference type="PROSITE" id="PS51918">
    <property type="entry name" value="RADICAL_SAM"/>
    <property type="match status" value="1"/>
</dbReference>
<dbReference type="PANTHER" id="PTHR11228">
    <property type="entry name" value="RADICAL SAM DOMAIN PROTEIN"/>
    <property type="match status" value="1"/>
</dbReference>
<name>A0A545AN71_9ACTN</name>
<dbReference type="EMBL" id="VIRS01000016">
    <property type="protein sequence ID" value="TQS42772.1"/>
    <property type="molecule type" value="Genomic_DNA"/>
</dbReference>